<feature type="compositionally biased region" description="Basic and acidic residues" evidence="1">
    <location>
        <begin position="7"/>
        <end position="24"/>
    </location>
</feature>
<proteinExistence type="predicted"/>
<evidence type="ECO:0000313" key="2">
    <source>
        <dbReference type="EMBL" id="KAK5166255.1"/>
    </source>
</evidence>
<dbReference type="GeneID" id="89929849"/>
<sequence>MTAKAWARQEEATRERAPHDEAERNKKRNQVPPHLHPFHLVHVLSEPKLTVTSAFRSCRTQTPSVRRRPG</sequence>
<gene>
    <name evidence="2" type="ORF">LTR77_008516</name>
</gene>
<evidence type="ECO:0000313" key="3">
    <source>
        <dbReference type="Proteomes" id="UP001337655"/>
    </source>
</evidence>
<name>A0AAV9P4W0_9PEZI</name>
<dbReference type="RefSeq" id="XP_064656208.1">
    <property type="nucleotide sequence ID" value="XM_064805748.1"/>
</dbReference>
<dbReference type="Proteomes" id="UP001337655">
    <property type="component" value="Unassembled WGS sequence"/>
</dbReference>
<evidence type="ECO:0000256" key="1">
    <source>
        <dbReference type="SAM" id="MobiDB-lite"/>
    </source>
</evidence>
<accession>A0AAV9P4W0</accession>
<protein>
    <submittedName>
        <fullName evidence="2">Uncharacterized protein</fullName>
    </submittedName>
</protein>
<dbReference type="AlphaFoldDB" id="A0AAV9P4W0"/>
<dbReference type="EMBL" id="JAVRRT010000014">
    <property type="protein sequence ID" value="KAK5166255.1"/>
    <property type="molecule type" value="Genomic_DNA"/>
</dbReference>
<comment type="caution">
    <text evidence="2">The sequence shown here is derived from an EMBL/GenBank/DDBJ whole genome shotgun (WGS) entry which is preliminary data.</text>
</comment>
<keyword evidence="3" id="KW-1185">Reference proteome</keyword>
<feature type="region of interest" description="Disordered" evidence="1">
    <location>
        <begin position="1"/>
        <end position="35"/>
    </location>
</feature>
<reference evidence="2 3" key="1">
    <citation type="submission" date="2023-08" db="EMBL/GenBank/DDBJ databases">
        <title>Black Yeasts Isolated from many extreme environments.</title>
        <authorList>
            <person name="Coleine C."/>
            <person name="Stajich J.E."/>
            <person name="Selbmann L."/>
        </authorList>
    </citation>
    <scope>NUCLEOTIDE SEQUENCE [LARGE SCALE GENOMIC DNA]</scope>
    <source>
        <strain evidence="2 3">CCFEE 5935</strain>
    </source>
</reference>
<organism evidence="2 3">
    <name type="scientific">Saxophila tyrrhenica</name>
    <dbReference type="NCBI Taxonomy" id="1690608"/>
    <lineage>
        <taxon>Eukaryota</taxon>
        <taxon>Fungi</taxon>
        <taxon>Dikarya</taxon>
        <taxon>Ascomycota</taxon>
        <taxon>Pezizomycotina</taxon>
        <taxon>Dothideomycetes</taxon>
        <taxon>Dothideomycetidae</taxon>
        <taxon>Mycosphaerellales</taxon>
        <taxon>Extremaceae</taxon>
        <taxon>Saxophila</taxon>
    </lineage>
</organism>